<proteinExistence type="inferred from homology"/>
<reference evidence="4" key="1">
    <citation type="submission" date="2022-01" db="EMBL/GenBank/DDBJ databases">
        <title>Genome-Based Taxonomic Classification of the Phylum Actinobacteria.</title>
        <authorList>
            <person name="Gao Y."/>
        </authorList>
    </citation>
    <scope>NUCLEOTIDE SEQUENCE</scope>
    <source>
        <strain evidence="4">KLBMP 8922</strain>
    </source>
</reference>
<dbReference type="RefSeq" id="WP_235055368.1">
    <property type="nucleotide sequence ID" value="NZ_JAKFHA010000018.1"/>
</dbReference>
<dbReference type="InterPro" id="IPR017115">
    <property type="entry name" value="Tellurite_resistance_TerA"/>
</dbReference>
<dbReference type="PANTHER" id="PTHR32097">
    <property type="entry name" value="CAMP-BINDING PROTEIN 1-RELATED"/>
    <property type="match status" value="1"/>
</dbReference>
<evidence type="ECO:0000256" key="2">
    <source>
        <dbReference type="SAM" id="MobiDB-lite"/>
    </source>
</evidence>
<dbReference type="Gene3D" id="2.60.60.30">
    <property type="entry name" value="sav2460 like domains"/>
    <property type="match status" value="1"/>
</dbReference>
<dbReference type="Proteomes" id="UP001165378">
    <property type="component" value="Unassembled WGS sequence"/>
</dbReference>
<dbReference type="Pfam" id="PF02342">
    <property type="entry name" value="TerD"/>
    <property type="match status" value="1"/>
</dbReference>
<evidence type="ECO:0000313" key="4">
    <source>
        <dbReference type="EMBL" id="MCF2530701.1"/>
    </source>
</evidence>
<dbReference type="PIRSF" id="PIRSF037118">
    <property type="entry name" value="Tellurite_resistance_TerA"/>
    <property type="match status" value="1"/>
</dbReference>
<protein>
    <submittedName>
        <fullName evidence="4">TerD domain-containing protein</fullName>
    </submittedName>
</protein>
<dbReference type="InterPro" id="IPR051324">
    <property type="entry name" value="Stress/Tellurium_Resist"/>
</dbReference>
<evidence type="ECO:0000259" key="3">
    <source>
        <dbReference type="Pfam" id="PF02342"/>
    </source>
</evidence>
<comment type="caution">
    <text evidence="4">The sequence shown here is derived from an EMBL/GenBank/DDBJ whole genome shotgun (WGS) entry which is preliminary data.</text>
</comment>
<dbReference type="PANTHER" id="PTHR32097:SF4">
    <property type="entry name" value="GENERAL STRESS PROTEIN 16U"/>
    <property type="match status" value="1"/>
</dbReference>
<organism evidence="4 5">
    <name type="scientific">Yinghuangia soli</name>
    <dbReference type="NCBI Taxonomy" id="2908204"/>
    <lineage>
        <taxon>Bacteria</taxon>
        <taxon>Bacillati</taxon>
        <taxon>Actinomycetota</taxon>
        <taxon>Actinomycetes</taxon>
        <taxon>Kitasatosporales</taxon>
        <taxon>Streptomycetaceae</taxon>
        <taxon>Yinghuangia</taxon>
    </lineage>
</organism>
<gene>
    <name evidence="4" type="ORF">LZ495_26255</name>
</gene>
<dbReference type="InterPro" id="IPR003325">
    <property type="entry name" value="TerD"/>
</dbReference>
<dbReference type="AlphaFoldDB" id="A0AA41U2H6"/>
<feature type="compositionally biased region" description="Low complexity" evidence="2">
    <location>
        <begin position="194"/>
        <end position="215"/>
    </location>
</feature>
<feature type="compositionally biased region" description="Polar residues" evidence="2">
    <location>
        <begin position="236"/>
        <end position="257"/>
    </location>
</feature>
<sequence length="461" mass="47959">MPMLQGANIPVPADRVRVELGWLRAPGTPDADASALLLTAAGKVRSDDDFVFYNQPAHPGGAVRHEGKHQDADGKVVDTLTADLAALPADTATVVLAASADGGTFGQARDLHIRVLDAADGTEIARFDSTGATTETAFVLGELYRRGGGWKFRAVGQGYATGLAGLATDFGITVEEPAAPVPAPAPSPFPTATPTPTAASTPTPTAARSPFATAPWPATSPFGRAPQQDRRPASAPASQAKTTLTQDAPTASLTRHGSATGPLRVELVWSARRTDAPPADARGWLRRARQAVSTRSAELDLQCLWELRDGTKGIVHPAGRLYGALDAPPYVRLGRDDRSGGRGVGESLTIGLDHAAEIKRLLLFVSIHQGADSFAGLDTVATLYPQSGPAIEMQLDACTVPARGAALLLIENTGSELVVRREARYIVTPATPAAPDGTPGVPDAIALQYGWGLAPITLAQG</sequence>
<feature type="region of interest" description="Disordered" evidence="2">
    <location>
        <begin position="177"/>
        <end position="259"/>
    </location>
</feature>
<evidence type="ECO:0000313" key="5">
    <source>
        <dbReference type="Proteomes" id="UP001165378"/>
    </source>
</evidence>
<dbReference type="CDD" id="cd06974">
    <property type="entry name" value="TerD_like"/>
    <property type="match status" value="1"/>
</dbReference>
<evidence type="ECO:0000256" key="1">
    <source>
        <dbReference type="ARBA" id="ARBA00008775"/>
    </source>
</evidence>
<feature type="domain" description="TerD" evidence="3">
    <location>
        <begin position="5"/>
        <end position="170"/>
    </location>
</feature>
<accession>A0AA41U2H6</accession>
<keyword evidence="5" id="KW-1185">Reference proteome</keyword>
<dbReference type="EMBL" id="JAKFHA010000018">
    <property type="protein sequence ID" value="MCF2530701.1"/>
    <property type="molecule type" value="Genomic_DNA"/>
</dbReference>
<feature type="compositionally biased region" description="Pro residues" evidence="2">
    <location>
        <begin position="179"/>
        <end position="193"/>
    </location>
</feature>
<name>A0AA41U2H6_9ACTN</name>
<comment type="similarity">
    <text evidence="1">Belongs to the CAPAB/TerDEXZ family.</text>
</comment>